<dbReference type="Proteomes" id="UP001519654">
    <property type="component" value="Unassembled WGS sequence"/>
</dbReference>
<feature type="transmembrane region" description="Helical" evidence="1">
    <location>
        <begin position="43"/>
        <end position="68"/>
    </location>
</feature>
<keyword evidence="1" id="KW-0812">Transmembrane</keyword>
<feature type="transmembrane region" description="Helical" evidence="1">
    <location>
        <begin position="12"/>
        <end position="31"/>
    </location>
</feature>
<name>A0ABS5YPD2_9ACTN</name>
<evidence type="ECO:0000313" key="3">
    <source>
        <dbReference type="Proteomes" id="UP001519654"/>
    </source>
</evidence>
<dbReference type="EMBL" id="JAHKKG010000005">
    <property type="protein sequence ID" value="MBU2665320.1"/>
    <property type="molecule type" value="Genomic_DNA"/>
</dbReference>
<sequence>MVIAKPVQPVLTLVAAGVTYGVAAILLNWSLQPFLESAETIPLPGYFGILAFNVVQGAVLGVIARLVLRRLGRLR</sequence>
<accession>A0ABS5YPD2</accession>
<keyword evidence="1" id="KW-1133">Transmembrane helix</keyword>
<keyword evidence="1" id="KW-0472">Membrane</keyword>
<reference evidence="2 3" key="1">
    <citation type="submission" date="2021-06" db="EMBL/GenBank/DDBJ databases">
        <title>Actinoplanes lichenicola sp. nov., and Actinoplanes ovalisporus sp. nov., isolated from lichen in Thailand.</title>
        <authorList>
            <person name="Saeng-In P."/>
            <person name="Kanchanasin P."/>
            <person name="Yuki M."/>
            <person name="Kudo T."/>
            <person name="Ohkuma M."/>
            <person name="Phongsopitanun W."/>
            <person name="Tanasupawat S."/>
        </authorList>
    </citation>
    <scope>NUCLEOTIDE SEQUENCE [LARGE SCALE GENOMIC DNA]</scope>
    <source>
        <strain evidence="2 3">NBRC 110975</strain>
    </source>
</reference>
<protein>
    <submittedName>
        <fullName evidence="2">Uncharacterized protein</fullName>
    </submittedName>
</protein>
<organism evidence="2 3">
    <name type="scientific">Paractinoplanes bogorensis</name>
    <dbReference type="NCBI Taxonomy" id="1610840"/>
    <lineage>
        <taxon>Bacteria</taxon>
        <taxon>Bacillati</taxon>
        <taxon>Actinomycetota</taxon>
        <taxon>Actinomycetes</taxon>
        <taxon>Micromonosporales</taxon>
        <taxon>Micromonosporaceae</taxon>
        <taxon>Paractinoplanes</taxon>
    </lineage>
</organism>
<comment type="caution">
    <text evidence="2">The sequence shown here is derived from an EMBL/GenBank/DDBJ whole genome shotgun (WGS) entry which is preliminary data.</text>
</comment>
<evidence type="ECO:0000313" key="2">
    <source>
        <dbReference type="EMBL" id="MBU2665320.1"/>
    </source>
</evidence>
<evidence type="ECO:0000256" key="1">
    <source>
        <dbReference type="SAM" id="Phobius"/>
    </source>
</evidence>
<proteinExistence type="predicted"/>
<keyword evidence="3" id="KW-1185">Reference proteome</keyword>
<dbReference type="RefSeq" id="WP_215788533.1">
    <property type="nucleotide sequence ID" value="NZ_JAHKKG010000005.1"/>
</dbReference>
<gene>
    <name evidence="2" type="ORF">KOI35_17585</name>
</gene>